<name>A0A7W3J4A9_9ACTN</name>
<sequence length="70" mass="7759">MFEPVSEIDGQPVREYEVTYQRPGEHRKVVRLVALSPESAGEMVLHGESEPLQQFPTRIVSVVDLGPGLA</sequence>
<organism evidence="1 2">
    <name type="scientific">Nocardioides ginsengisegetis</name>
    <dbReference type="NCBI Taxonomy" id="661491"/>
    <lineage>
        <taxon>Bacteria</taxon>
        <taxon>Bacillati</taxon>
        <taxon>Actinomycetota</taxon>
        <taxon>Actinomycetes</taxon>
        <taxon>Propionibacteriales</taxon>
        <taxon>Nocardioidaceae</taxon>
        <taxon>Nocardioides</taxon>
    </lineage>
</organism>
<evidence type="ECO:0000313" key="1">
    <source>
        <dbReference type="EMBL" id="MBA8805988.1"/>
    </source>
</evidence>
<dbReference type="Proteomes" id="UP000580910">
    <property type="component" value="Unassembled WGS sequence"/>
</dbReference>
<reference evidence="1 2" key="1">
    <citation type="submission" date="2020-07" db="EMBL/GenBank/DDBJ databases">
        <title>Sequencing the genomes of 1000 actinobacteria strains.</title>
        <authorList>
            <person name="Klenk H.-P."/>
        </authorList>
    </citation>
    <scope>NUCLEOTIDE SEQUENCE [LARGE SCALE GENOMIC DNA]</scope>
    <source>
        <strain evidence="1 2">DSM 21349</strain>
    </source>
</reference>
<dbReference type="AlphaFoldDB" id="A0A7W3J4A9"/>
<evidence type="ECO:0000313" key="2">
    <source>
        <dbReference type="Proteomes" id="UP000580910"/>
    </source>
</evidence>
<keyword evidence="2" id="KW-1185">Reference proteome</keyword>
<protein>
    <submittedName>
        <fullName evidence="1">Uncharacterized protein</fullName>
    </submittedName>
</protein>
<gene>
    <name evidence="1" type="ORF">FB382_004333</name>
</gene>
<comment type="caution">
    <text evidence="1">The sequence shown here is derived from an EMBL/GenBank/DDBJ whole genome shotgun (WGS) entry which is preliminary data.</text>
</comment>
<dbReference type="RefSeq" id="WP_182541983.1">
    <property type="nucleotide sequence ID" value="NZ_JACGXA010000003.1"/>
</dbReference>
<proteinExistence type="predicted"/>
<dbReference type="EMBL" id="JACGXA010000003">
    <property type="protein sequence ID" value="MBA8805988.1"/>
    <property type="molecule type" value="Genomic_DNA"/>
</dbReference>
<accession>A0A7W3J4A9</accession>